<dbReference type="AlphaFoldDB" id="A0A061GPV6"/>
<feature type="compositionally biased region" description="Basic and acidic residues" evidence="1">
    <location>
        <begin position="37"/>
        <end position="55"/>
    </location>
</feature>
<dbReference type="HOGENOM" id="CLU_2101358_0_0_1"/>
<sequence length="116" mass="13287">MNSLFVMNGHLLPRKFLPTQYSLVPLLSQATSTSRETFPEQRNDDPFHEPGKKRSTEPWLRNKFYCPITNIDKLWPMVPHDVKDKAKGFKDRSFCLFPMEGSNGSAAVMEEALDAL</sequence>
<dbReference type="InParanoid" id="A0A061GPV6"/>
<reference evidence="2 3" key="1">
    <citation type="journal article" date="2013" name="Genome Biol.">
        <title>The genome sequence of the most widely cultivated cacao type and its use to identify candidate genes regulating pod color.</title>
        <authorList>
            <person name="Motamayor J.C."/>
            <person name="Mockaitis K."/>
            <person name="Schmutz J."/>
            <person name="Haiminen N."/>
            <person name="Iii D.L."/>
            <person name="Cornejo O."/>
            <person name="Findley S.D."/>
            <person name="Zheng P."/>
            <person name="Utro F."/>
            <person name="Royaert S."/>
            <person name="Saski C."/>
            <person name="Jenkins J."/>
            <person name="Podicheti R."/>
            <person name="Zhao M."/>
            <person name="Scheffler B.E."/>
            <person name="Stack J.C."/>
            <person name="Feltus F.A."/>
            <person name="Mustiga G.M."/>
            <person name="Amores F."/>
            <person name="Phillips W."/>
            <person name="Marelli J.P."/>
            <person name="May G.D."/>
            <person name="Shapiro H."/>
            <person name="Ma J."/>
            <person name="Bustamante C.D."/>
            <person name="Schnell R.J."/>
            <person name="Main D."/>
            <person name="Gilbert D."/>
            <person name="Parida L."/>
            <person name="Kuhn D.N."/>
        </authorList>
    </citation>
    <scope>NUCLEOTIDE SEQUENCE [LARGE SCALE GENOMIC DNA]</scope>
    <source>
        <strain evidence="3">cv. Matina 1-6</strain>
    </source>
</reference>
<accession>A0A061GPV6</accession>
<proteinExistence type="predicted"/>
<name>A0A061GPV6_THECC</name>
<evidence type="ECO:0000313" key="3">
    <source>
        <dbReference type="Proteomes" id="UP000026915"/>
    </source>
</evidence>
<evidence type="ECO:0000313" key="2">
    <source>
        <dbReference type="EMBL" id="EOY31890.1"/>
    </source>
</evidence>
<gene>
    <name evidence="2" type="ORF">TCM_039218</name>
</gene>
<keyword evidence="3" id="KW-1185">Reference proteome</keyword>
<protein>
    <submittedName>
        <fullName evidence="2">Uncharacterized protein</fullName>
    </submittedName>
</protein>
<organism evidence="2 3">
    <name type="scientific">Theobroma cacao</name>
    <name type="common">Cacao</name>
    <name type="synonym">Cocoa</name>
    <dbReference type="NCBI Taxonomy" id="3641"/>
    <lineage>
        <taxon>Eukaryota</taxon>
        <taxon>Viridiplantae</taxon>
        <taxon>Streptophyta</taxon>
        <taxon>Embryophyta</taxon>
        <taxon>Tracheophyta</taxon>
        <taxon>Spermatophyta</taxon>
        <taxon>Magnoliopsida</taxon>
        <taxon>eudicotyledons</taxon>
        <taxon>Gunneridae</taxon>
        <taxon>Pentapetalae</taxon>
        <taxon>rosids</taxon>
        <taxon>malvids</taxon>
        <taxon>Malvales</taxon>
        <taxon>Malvaceae</taxon>
        <taxon>Byttnerioideae</taxon>
        <taxon>Theobroma</taxon>
    </lineage>
</organism>
<dbReference type="Gramene" id="EOY31890">
    <property type="protein sequence ID" value="EOY31890"/>
    <property type="gene ID" value="TCM_039218"/>
</dbReference>
<evidence type="ECO:0000256" key="1">
    <source>
        <dbReference type="SAM" id="MobiDB-lite"/>
    </source>
</evidence>
<feature type="region of interest" description="Disordered" evidence="1">
    <location>
        <begin position="31"/>
        <end position="55"/>
    </location>
</feature>
<dbReference type="EMBL" id="CM001887">
    <property type="protein sequence ID" value="EOY31890.1"/>
    <property type="molecule type" value="Genomic_DNA"/>
</dbReference>
<dbReference type="Proteomes" id="UP000026915">
    <property type="component" value="Chromosome 9"/>
</dbReference>
<dbReference type="Gene3D" id="3.100.10.10">
    <property type="match status" value="1"/>
</dbReference>